<feature type="domain" description="Pyrroline-5-carboxylate reductase dimerisation" evidence="10">
    <location>
        <begin position="164"/>
        <end position="268"/>
    </location>
</feature>
<dbReference type="GO" id="GO:0005737">
    <property type="term" value="C:cytoplasm"/>
    <property type="evidence" value="ECO:0007669"/>
    <property type="project" value="UniProtKB-SubCell"/>
</dbReference>
<dbReference type="GO" id="GO:0055129">
    <property type="term" value="P:L-proline biosynthetic process"/>
    <property type="evidence" value="ECO:0007669"/>
    <property type="project" value="UniProtKB-UniRule"/>
</dbReference>
<comment type="catalytic activity">
    <reaction evidence="5 8">
        <text>L-proline + NADP(+) = (S)-1-pyrroline-5-carboxylate + NADPH + 2 H(+)</text>
        <dbReference type="Rhea" id="RHEA:14109"/>
        <dbReference type="ChEBI" id="CHEBI:15378"/>
        <dbReference type="ChEBI" id="CHEBI:17388"/>
        <dbReference type="ChEBI" id="CHEBI:57783"/>
        <dbReference type="ChEBI" id="CHEBI:58349"/>
        <dbReference type="ChEBI" id="CHEBI:60039"/>
        <dbReference type="EC" id="1.5.1.2"/>
    </reaction>
</comment>
<dbReference type="PANTHER" id="PTHR11645">
    <property type="entry name" value="PYRROLINE-5-CARBOXYLATE REDUCTASE"/>
    <property type="match status" value="1"/>
</dbReference>
<dbReference type="Pfam" id="PF03807">
    <property type="entry name" value="F420_oxidored"/>
    <property type="match status" value="1"/>
</dbReference>
<dbReference type="InterPro" id="IPR053790">
    <property type="entry name" value="P5CR-like_CS"/>
</dbReference>
<dbReference type="GO" id="GO:0004735">
    <property type="term" value="F:pyrroline-5-carboxylate reductase activity"/>
    <property type="evidence" value="ECO:0007669"/>
    <property type="project" value="UniProtKB-UniRule"/>
</dbReference>
<evidence type="ECO:0000313" key="12">
    <source>
        <dbReference type="Proteomes" id="UP000254467"/>
    </source>
</evidence>
<evidence type="ECO:0000256" key="3">
    <source>
        <dbReference type="ARBA" id="ARBA00023002"/>
    </source>
</evidence>
<dbReference type="OrthoDB" id="9805754at2"/>
<dbReference type="FunFam" id="1.10.3730.10:FF:000001">
    <property type="entry name" value="Pyrroline-5-carboxylate reductase"/>
    <property type="match status" value="1"/>
</dbReference>
<dbReference type="Gene3D" id="1.10.3730.10">
    <property type="entry name" value="ProC C-terminal domain-like"/>
    <property type="match status" value="1"/>
</dbReference>
<dbReference type="SUPFAM" id="SSF51735">
    <property type="entry name" value="NAD(P)-binding Rossmann-fold domains"/>
    <property type="match status" value="1"/>
</dbReference>
<dbReference type="UniPathway" id="UPA00098">
    <property type="reaction ID" value="UER00361"/>
</dbReference>
<evidence type="ECO:0000256" key="7">
    <source>
        <dbReference type="PIRSR" id="PIRSR000193-1"/>
    </source>
</evidence>
<dbReference type="InterPro" id="IPR028939">
    <property type="entry name" value="P5C_Rdtase_cat_N"/>
</dbReference>
<dbReference type="HAMAP" id="MF_01925">
    <property type="entry name" value="P5C_reductase"/>
    <property type="match status" value="1"/>
</dbReference>
<dbReference type="InterPro" id="IPR008927">
    <property type="entry name" value="6-PGluconate_DH-like_C_sf"/>
</dbReference>
<accession>A0A376CN59</accession>
<evidence type="ECO:0000259" key="10">
    <source>
        <dbReference type="Pfam" id="PF14748"/>
    </source>
</evidence>
<evidence type="ECO:0000256" key="8">
    <source>
        <dbReference type="RuleBase" id="RU003903"/>
    </source>
</evidence>
<dbReference type="Pfam" id="PF14748">
    <property type="entry name" value="P5CR_dimer"/>
    <property type="match status" value="1"/>
</dbReference>
<protein>
    <recommendedName>
        <fullName evidence="5 6">Pyrroline-5-carboxylate reductase</fullName>
        <shortName evidence="5">P5C reductase</shortName>
        <shortName evidence="5">P5CR</shortName>
        <ecNumber evidence="5 6">1.5.1.2</ecNumber>
    </recommendedName>
    <alternativeName>
        <fullName evidence="5">PCA reductase</fullName>
    </alternativeName>
</protein>
<sequence>MRKIAVIGGGQIGEALVAGLVAAQHDPKHITVTNRSPERAEELAERYGVYTTDDNNEAASNADVVFLCVKPAGIVGIIQEISETVAENDVSTALVSMAAGVTIGAMEEAISSAGTPIVRVMPNTPMLVGKGVCAVAPGKFVADEQLDYIVELLEATGHVVVVPESQMDAVTAVSGSGPAYVFLVAEAMIDAGVSLGLSRAAAQELVNATIAGAGAMLEAEGADPVSLRAGVSSPAGTTVAAVRELEESGLRGAFYRALEKNAQRANELGKQ</sequence>
<organism evidence="11 12">
    <name type="scientific">Corynebacterium pilosum</name>
    <dbReference type="NCBI Taxonomy" id="35756"/>
    <lineage>
        <taxon>Bacteria</taxon>
        <taxon>Bacillati</taxon>
        <taxon>Actinomycetota</taxon>
        <taxon>Actinomycetes</taxon>
        <taxon>Mycobacteriales</taxon>
        <taxon>Corynebacteriaceae</taxon>
        <taxon>Corynebacterium</taxon>
    </lineage>
</organism>
<keyword evidence="5 8" id="KW-0641">Proline biosynthesis</keyword>
<dbReference type="EMBL" id="UFXQ01000001">
    <property type="protein sequence ID" value="STC69539.1"/>
    <property type="molecule type" value="Genomic_DNA"/>
</dbReference>
<dbReference type="Gene3D" id="3.40.50.720">
    <property type="entry name" value="NAD(P)-binding Rossmann-like Domain"/>
    <property type="match status" value="1"/>
</dbReference>
<evidence type="ECO:0000256" key="5">
    <source>
        <dbReference type="HAMAP-Rule" id="MF_01925"/>
    </source>
</evidence>
<comment type="subcellular location">
    <subcellularLocation>
        <location evidence="5">Cytoplasm</location>
    </subcellularLocation>
</comment>
<feature type="domain" description="Pyrroline-5-carboxylate reductase catalytic N-terminal" evidence="9">
    <location>
        <begin position="3"/>
        <end position="99"/>
    </location>
</feature>
<dbReference type="PROSITE" id="PS00521">
    <property type="entry name" value="P5CR"/>
    <property type="match status" value="1"/>
</dbReference>
<dbReference type="InterPro" id="IPR000304">
    <property type="entry name" value="Pyrroline-COOH_reductase"/>
</dbReference>
<dbReference type="Proteomes" id="UP000254467">
    <property type="component" value="Unassembled WGS sequence"/>
</dbReference>
<dbReference type="PANTHER" id="PTHR11645:SF0">
    <property type="entry name" value="PYRROLINE-5-CARBOXYLATE REDUCTASE 3"/>
    <property type="match status" value="1"/>
</dbReference>
<feature type="binding site" evidence="7">
    <location>
        <position position="55"/>
    </location>
    <ligand>
        <name>NADPH</name>
        <dbReference type="ChEBI" id="CHEBI:57783"/>
    </ligand>
</feature>
<keyword evidence="12" id="KW-1185">Reference proteome</keyword>
<comment type="function">
    <text evidence="4 5">Catalyzes the reduction of 1-pyrroline-5-carboxylate (PCA) to L-proline.</text>
</comment>
<keyword evidence="5" id="KW-0963">Cytoplasm</keyword>
<evidence type="ECO:0000256" key="2">
    <source>
        <dbReference type="ARBA" id="ARBA00022857"/>
    </source>
</evidence>
<evidence type="ECO:0000256" key="6">
    <source>
        <dbReference type="NCBIfam" id="TIGR00112"/>
    </source>
</evidence>
<proteinExistence type="inferred from homology"/>
<evidence type="ECO:0000313" key="11">
    <source>
        <dbReference type="EMBL" id="STC69539.1"/>
    </source>
</evidence>
<keyword evidence="2 5" id="KW-0521">NADP</keyword>
<keyword evidence="3 5" id="KW-0560">Oxidoreductase</keyword>
<dbReference type="PIRSF" id="PIRSF000193">
    <property type="entry name" value="Pyrrol-5-carb_rd"/>
    <property type="match status" value="1"/>
</dbReference>
<reference evidence="11 12" key="1">
    <citation type="submission" date="2018-06" db="EMBL/GenBank/DDBJ databases">
        <authorList>
            <consortium name="Pathogen Informatics"/>
            <person name="Doyle S."/>
        </authorList>
    </citation>
    <scope>NUCLEOTIDE SEQUENCE [LARGE SCALE GENOMIC DNA]</scope>
    <source>
        <strain evidence="11 12">NCTC11862</strain>
    </source>
</reference>
<dbReference type="InterPro" id="IPR036291">
    <property type="entry name" value="NAD(P)-bd_dom_sf"/>
</dbReference>
<dbReference type="RefSeq" id="WP_018581545.1">
    <property type="nucleotide sequence ID" value="NZ_LDYD01000005.1"/>
</dbReference>
<dbReference type="AlphaFoldDB" id="A0A376CN59"/>
<comment type="pathway">
    <text evidence="5 8">Amino-acid biosynthesis; L-proline biosynthesis; L-proline from L-glutamate 5-semialdehyde: step 1/1.</text>
</comment>
<dbReference type="NCBIfam" id="TIGR00112">
    <property type="entry name" value="proC"/>
    <property type="match status" value="1"/>
</dbReference>
<gene>
    <name evidence="5 11" type="primary">proC</name>
    <name evidence="11" type="ORF">NCTC11862_01334</name>
</gene>
<dbReference type="SUPFAM" id="SSF48179">
    <property type="entry name" value="6-phosphogluconate dehydrogenase C-terminal domain-like"/>
    <property type="match status" value="1"/>
</dbReference>
<name>A0A376CN59_9CORY</name>
<evidence type="ECO:0000259" key="9">
    <source>
        <dbReference type="Pfam" id="PF03807"/>
    </source>
</evidence>
<evidence type="ECO:0000256" key="1">
    <source>
        <dbReference type="ARBA" id="ARBA00005525"/>
    </source>
</evidence>
<dbReference type="EC" id="1.5.1.2" evidence="5 6"/>
<dbReference type="InterPro" id="IPR029036">
    <property type="entry name" value="P5CR_dimer"/>
</dbReference>
<keyword evidence="5 8" id="KW-0028">Amino-acid biosynthesis</keyword>
<comment type="catalytic activity">
    <reaction evidence="5">
        <text>L-proline + NAD(+) = (S)-1-pyrroline-5-carboxylate + NADH + 2 H(+)</text>
        <dbReference type="Rhea" id="RHEA:14105"/>
        <dbReference type="ChEBI" id="CHEBI:15378"/>
        <dbReference type="ChEBI" id="CHEBI:17388"/>
        <dbReference type="ChEBI" id="CHEBI:57540"/>
        <dbReference type="ChEBI" id="CHEBI:57945"/>
        <dbReference type="ChEBI" id="CHEBI:60039"/>
        <dbReference type="EC" id="1.5.1.2"/>
    </reaction>
</comment>
<comment type="similarity">
    <text evidence="1 5 8">Belongs to the pyrroline-5-carboxylate reductase family.</text>
</comment>
<dbReference type="STRING" id="35756.GCA_001044155_00781"/>
<evidence type="ECO:0000256" key="4">
    <source>
        <dbReference type="ARBA" id="ARBA00058118"/>
    </source>
</evidence>